<gene>
    <name evidence="1" type="ORF">STSP2_01274</name>
</gene>
<keyword evidence="2" id="KW-1185">Reference proteome</keyword>
<protein>
    <submittedName>
        <fullName evidence="1">Uncharacterized protein</fullName>
    </submittedName>
</protein>
<name>A0A1U9NJL9_9BACT</name>
<sequence length="49" mass="5509">MRMHGHLVNKTLGLEGRFWAIFGVEKLGKSRMKVRRNGVKVSKDGVKVG</sequence>
<reference evidence="2" key="1">
    <citation type="submission" date="2017-02" db="EMBL/GenBank/DDBJ databases">
        <title>Comparative genomics and description of representatives of a novel lineage of planctomycetes thriving in anoxic sediments.</title>
        <authorList>
            <person name="Spring S."/>
            <person name="Bunk B."/>
            <person name="Sproer C."/>
        </authorList>
    </citation>
    <scope>NUCLEOTIDE SEQUENCE [LARGE SCALE GENOMIC DNA]</scope>
    <source>
        <strain evidence="2">ST-NAGAB-D1</strain>
    </source>
</reference>
<proteinExistence type="predicted"/>
<evidence type="ECO:0000313" key="1">
    <source>
        <dbReference type="EMBL" id="AQT68119.1"/>
    </source>
</evidence>
<dbReference type="Proteomes" id="UP000189674">
    <property type="component" value="Chromosome"/>
</dbReference>
<organism evidence="1 2">
    <name type="scientific">Anaerohalosphaera lusitana</name>
    <dbReference type="NCBI Taxonomy" id="1936003"/>
    <lineage>
        <taxon>Bacteria</taxon>
        <taxon>Pseudomonadati</taxon>
        <taxon>Planctomycetota</taxon>
        <taxon>Phycisphaerae</taxon>
        <taxon>Sedimentisphaerales</taxon>
        <taxon>Anaerohalosphaeraceae</taxon>
        <taxon>Anaerohalosphaera</taxon>
    </lineage>
</organism>
<dbReference type="KEGG" id="alus:STSP2_01274"/>
<dbReference type="AlphaFoldDB" id="A0A1U9NJL9"/>
<dbReference type="EMBL" id="CP019791">
    <property type="protein sequence ID" value="AQT68119.1"/>
    <property type="molecule type" value="Genomic_DNA"/>
</dbReference>
<dbReference type="STRING" id="1936003.STSP2_01274"/>
<accession>A0A1U9NJL9</accession>
<evidence type="ECO:0000313" key="2">
    <source>
        <dbReference type="Proteomes" id="UP000189674"/>
    </source>
</evidence>